<keyword evidence="1 2" id="KW-0238">DNA-binding</keyword>
<dbReference type="HAMAP" id="MF_00984">
    <property type="entry name" value="SSB"/>
    <property type="match status" value="1"/>
</dbReference>
<dbReference type="CDD" id="cd04496">
    <property type="entry name" value="SSB_OBF"/>
    <property type="match status" value="1"/>
</dbReference>
<dbReference type="PANTHER" id="PTHR10302">
    <property type="entry name" value="SINGLE-STRANDED DNA-BINDING PROTEIN"/>
    <property type="match status" value="1"/>
</dbReference>
<dbReference type="NCBIfam" id="TIGR00621">
    <property type="entry name" value="ssb"/>
    <property type="match status" value="1"/>
</dbReference>
<dbReference type="PROSITE" id="PS50935">
    <property type="entry name" value="SSB"/>
    <property type="match status" value="1"/>
</dbReference>
<dbReference type="EMBL" id="SCFR01000005">
    <property type="protein sequence ID" value="TFF66971.1"/>
    <property type="molecule type" value="Genomic_DNA"/>
</dbReference>
<proteinExistence type="inferred from homology"/>
<feature type="compositionally biased region" description="Low complexity" evidence="4">
    <location>
        <begin position="115"/>
        <end position="138"/>
    </location>
</feature>
<accession>A0A4R9C3I9</accession>
<dbReference type="AlphaFoldDB" id="A0A4R9C3I9"/>
<dbReference type="PANTHER" id="PTHR10302:SF27">
    <property type="entry name" value="SINGLE-STRANDED DNA-BINDING PROTEIN"/>
    <property type="match status" value="1"/>
</dbReference>
<evidence type="ECO:0000256" key="3">
    <source>
        <dbReference type="PIRNR" id="PIRNR002070"/>
    </source>
</evidence>
<name>A0A4R9C3I9_9FIRM</name>
<dbReference type="InterPro" id="IPR000424">
    <property type="entry name" value="Primosome_PriB/ssb"/>
</dbReference>
<evidence type="ECO:0000256" key="2">
    <source>
        <dbReference type="HAMAP-Rule" id="MF_00984"/>
    </source>
</evidence>
<organism evidence="5 6">
    <name type="scientific">Helcococcus ovis</name>
    <dbReference type="NCBI Taxonomy" id="72026"/>
    <lineage>
        <taxon>Bacteria</taxon>
        <taxon>Bacillati</taxon>
        <taxon>Bacillota</taxon>
        <taxon>Tissierellia</taxon>
        <taxon>Tissierellales</taxon>
        <taxon>Peptoniphilaceae</taxon>
        <taxon>Helcococcus</taxon>
    </lineage>
</organism>
<comment type="subunit">
    <text evidence="2">Homotetramer.</text>
</comment>
<evidence type="ECO:0000256" key="1">
    <source>
        <dbReference type="ARBA" id="ARBA00023125"/>
    </source>
</evidence>
<dbReference type="OrthoDB" id="9809878at2"/>
<sequence length="163" mass="18326">MNNVVLMGRLTRDPELRYTQGSNMAYVRLNVAVDKNLSREKKQEMESKGQPTADFINVVAWGKLGENIAKFTSRGLRVLVTGRIQTGSYEKDGQKVYTTDVLASNVEFLDWKGGNNSASAQQPVQNQSNNQQPSQPDSYTPPIDDNFEYSADFDPTEDKRIPF</sequence>
<comment type="caution">
    <text evidence="5">The sequence shown here is derived from an EMBL/GenBank/DDBJ whole genome shotgun (WGS) entry which is preliminary data.</text>
</comment>
<feature type="region of interest" description="Disordered" evidence="4">
    <location>
        <begin position="113"/>
        <end position="163"/>
    </location>
</feature>
<dbReference type="RefSeq" id="WP_134711330.1">
    <property type="nucleotide sequence ID" value="NZ_CP119081.1"/>
</dbReference>
<evidence type="ECO:0000313" key="5">
    <source>
        <dbReference type="EMBL" id="TFF66971.1"/>
    </source>
</evidence>
<dbReference type="PIRSF" id="PIRSF002070">
    <property type="entry name" value="SSB"/>
    <property type="match status" value="1"/>
</dbReference>
<dbReference type="InterPro" id="IPR012340">
    <property type="entry name" value="NA-bd_OB-fold"/>
</dbReference>
<dbReference type="InterPro" id="IPR011344">
    <property type="entry name" value="ssDNA-bd"/>
</dbReference>
<dbReference type="Pfam" id="PF00436">
    <property type="entry name" value="SSB"/>
    <property type="match status" value="1"/>
</dbReference>
<gene>
    <name evidence="5" type="primary">ssb</name>
    <name evidence="5" type="ORF">EQF91_02270</name>
</gene>
<dbReference type="Gene3D" id="2.40.50.140">
    <property type="entry name" value="Nucleic acid-binding proteins"/>
    <property type="match status" value="1"/>
</dbReference>
<evidence type="ECO:0000256" key="4">
    <source>
        <dbReference type="SAM" id="MobiDB-lite"/>
    </source>
</evidence>
<dbReference type="GO" id="GO:0003697">
    <property type="term" value="F:single-stranded DNA binding"/>
    <property type="evidence" value="ECO:0007669"/>
    <property type="project" value="UniProtKB-UniRule"/>
</dbReference>
<dbReference type="Proteomes" id="UP000297454">
    <property type="component" value="Unassembled WGS sequence"/>
</dbReference>
<dbReference type="GeneID" id="97030149"/>
<evidence type="ECO:0000313" key="6">
    <source>
        <dbReference type="Proteomes" id="UP000297454"/>
    </source>
</evidence>
<comment type="caution">
    <text evidence="2">Lacks conserved residue(s) required for the propagation of feature annotation.</text>
</comment>
<dbReference type="GO" id="GO:0006260">
    <property type="term" value="P:DNA replication"/>
    <property type="evidence" value="ECO:0007669"/>
    <property type="project" value="InterPro"/>
</dbReference>
<protein>
    <recommendedName>
        <fullName evidence="2 3">Single-stranded DNA-binding protein</fullName>
        <shortName evidence="2">SSB</shortName>
    </recommendedName>
</protein>
<dbReference type="SUPFAM" id="SSF50249">
    <property type="entry name" value="Nucleic acid-binding proteins"/>
    <property type="match status" value="1"/>
</dbReference>
<dbReference type="GO" id="GO:0009295">
    <property type="term" value="C:nucleoid"/>
    <property type="evidence" value="ECO:0007669"/>
    <property type="project" value="TreeGrafter"/>
</dbReference>
<keyword evidence="6" id="KW-1185">Reference proteome</keyword>
<reference evidence="5 6" key="1">
    <citation type="submission" date="2019-01" db="EMBL/GenBank/DDBJ databases">
        <title>Draft Genome Sequences of Helcococcus ovis Strains Isolated from the Uterus and Vagina of Dairy Cows with Metritis.</title>
        <authorList>
            <person name="Cunha F."/>
            <person name="Jeon S.J."/>
            <person name="Kutzer P."/>
            <person name="Galvao K.N."/>
        </authorList>
    </citation>
    <scope>NUCLEOTIDE SEQUENCE [LARGE SCALE GENOMIC DNA]</scope>
    <source>
        <strain evidence="5 6">KG-37</strain>
    </source>
</reference>